<dbReference type="InterPro" id="IPR020904">
    <property type="entry name" value="Sc_DH/Rdtase_CS"/>
</dbReference>
<dbReference type="Gene3D" id="3.40.50.720">
    <property type="entry name" value="NAD(P)-binding Rossmann-like Domain"/>
    <property type="match status" value="1"/>
</dbReference>
<evidence type="ECO:0000256" key="3">
    <source>
        <dbReference type="ARBA" id="ARBA00023002"/>
    </source>
</evidence>
<keyword evidence="5" id="KW-1133">Transmembrane helix</keyword>
<dbReference type="InterPro" id="IPR002347">
    <property type="entry name" value="SDR_fam"/>
</dbReference>
<sequence>MNQVISTNADAMDLSPSLSWLLTAITAGALATTTLLHLRFRHRQANRLAKRRGLHIVLVGASSGVGEQLAYQYASRGARLVLAARRESLLASVREQCLTDVTCHADLRNLHTIATQCLDGHIDSVIYCVGALTICPFDATLAASDEQAANLIDQVFKVNATAPILLARLFLPSLRETALKVASTRRHSASSSRKSAVKEVPPHLQPNITVISSVAGLLPAPSRALYCASKAALHGFFDSLRIEERRFNRVCPVRVHLVAPGTIVGTDLRATALDKALWKDGMPVGSKKAGLSALQVAQEVVRQVDEVLVLPKWYEAAVVLRAIVPGVVDYMAGKKYQ</sequence>
<keyword evidence="3" id="KW-0560">Oxidoreductase</keyword>
<evidence type="ECO:0000313" key="6">
    <source>
        <dbReference type="EMBL" id="ORZ32720.1"/>
    </source>
</evidence>
<dbReference type="GO" id="GO:0016491">
    <property type="term" value="F:oxidoreductase activity"/>
    <property type="evidence" value="ECO:0007669"/>
    <property type="project" value="UniProtKB-KW"/>
</dbReference>
<dbReference type="InterPro" id="IPR036291">
    <property type="entry name" value="NAD(P)-bd_dom_sf"/>
</dbReference>
<keyword evidence="2" id="KW-0521">NADP</keyword>
<comment type="similarity">
    <text evidence="1">Belongs to the short-chain dehydrogenases/reductases (SDR) family.</text>
</comment>
<evidence type="ECO:0000256" key="4">
    <source>
        <dbReference type="ARBA" id="ARBA00037096"/>
    </source>
</evidence>
<protein>
    <recommendedName>
        <fullName evidence="8">NAD(P)-binding protein</fullName>
    </recommendedName>
</protein>
<comment type="function">
    <text evidence="4">Putative oxidoreductase.</text>
</comment>
<dbReference type="PRINTS" id="PR00081">
    <property type="entry name" value="GDHRDH"/>
</dbReference>
<dbReference type="EMBL" id="MCFL01000043">
    <property type="protein sequence ID" value="ORZ32720.1"/>
    <property type="molecule type" value="Genomic_DNA"/>
</dbReference>
<organism evidence="6 7">
    <name type="scientific">Catenaria anguillulae PL171</name>
    <dbReference type="NCBI Taxonomy" id="765915"/>
    <lineage>
        <taxon>Eukaryota</taxon>
        <taxon>Fungi</taxon>
        <taxon>Fungi incertae sedis</taxon>
        <taxon>Blastocladiomycota</taxon>
        <taxon>Blastocladiomycetes</taxon>
        <taxon>Blastocladiales</taxon>
        <taxon>Catenariaceae</taxon>
        <taxon>Catenaria</taxon>
    </lineage>
</organism>
<evidence type="ECO:0008006" key="8">
    <source>
        <dbReference type="Google" id="ProtNLM"/>
    </source>
</evidence>
<proteinExistence type="inferred from homology"/>
<dbReference type="SUPFAM" id="SSF51735">
    <property type="entry name" value="NAD(P)-binding Rossmann-fold domains"/>
    <property type="match status" value="1"/>
</dbReference>
<keyword evidence="5" id="KW-0472">Membrane</keyword>
<comment type="caution">
    <text evidence="6">The sequence shown here is derived from an EMBL/GenBank/DDBJ whole genome shotgun (WGS) entry which is preliminary data.</text>
</comment>
<evidence type="ECO:0000256" key="5">
    <source>
        <dbReference type="SAM" id="Phobius"/>
    </source>
</evidence>
<name>A0A1Y2HDR1_9FUNG</name>
<dbReference type="PANTHER" id="PTHR44196:SF1">
    <property type="entry name" value="DEHYDROGENASE_REDUCTASE SDR FAMILY MEMBER 7B"/>
    <property type="match status" value="1"/>
</dbReference>
<keyword evidence="7" id="KW-1185">Reference proteome</keyword>
<reference evidence="6 7" key="1">
    <citation type="submission" date="2016-07" db="EMBL/GenBank/DDBJ databases">
        <title>Pervasive Adenine N6-methylation of Active Genes in Fungi.</title>
        <authorList>
            <consortium name="DOE Joint Genome Institute"/>
            <person name="Mondo S.J."/>
            <person name="Dannebaum R.O."/>
            <person name="Kuo R.C."/>
            <person name="Labutti K."/>
            <person name="Haridas S."/>
            <person name="Kuo A."/>
            <person name="Salamov A."/>
            <person name="Ahrendt S.R."/>
            <person name="Lipzen A."/>
            <person name="Sullivan W."/>
            <person name="Andreopoulos W.B."/>
            <person name="Clum A."/>
            <person name="Lindquist E."/>
            <person name="Daum C."/>
            <person name="Ramamoorthy G.K."/>
            <person name="Gryganskyi A."/>
            <person name="Culley D."/>
            <person name="Magnuson J.K."/>
            <person name="James T.Y."/>
            <person name="O'Malley M.A."/>
            <person name="Stajich J.E."/>
            <person name="Spatafora J.W."/>
            <person name="Visel A."/>
            <person name="Grigoriev I.V."/>
        </authorList>
    </citation>
    <scope>NUCLEOTIDE SEQUENCE [LARGE SCALE GENOMIC DNA]</scope>
    <source>
        <strain evidence="6 7">PL171</strain>
    </source>
</reference>
<evidence type="ECO:0000256" key="2">
    <source>
        <dbReference type="ARBA" id="ARBA00022857"/>
    </source>
</evidence>
<dbReference type="Pfam" id="PF00106">
    <property type="entry name" value="adh_short"/>
    <property type="match status" value="2"/>
</dbReference>
<dbReference type="PANTHER" id="PTHR44196">
    <property type="entry name" value="DEHYDROGENASE/REDUCTASE SDR FAMILY MEMBER 7B"/>
    <property type="match status" value="1"/>
</dbReference>
<dbReference type="STRING" id="765915.A0A1Y2HDR1"/>
<feature type="transmembrane region" description="Helical" evidence="5">
    <location>
        <begin position="20"/>
        <end position="40"/>
    </location>
</feature>
<dbReference type="PROSITE" id="PS00061">
    <property type="entry name" value="ADH_SHORT"/>
    <property type="match status" value="1"/>
</dbReference>
<evidence type="ECO:0000313" key="7">
    <source>
        <dbReference type="Proteomes" id="UP000193411"/>
    </source>
</evidence>
<dbReference type="Proteomes" id="UP000193411">
    <property type="component" value="Unassembled WGS sequence"/>
</dbReference>
<dbReference type="OrthoDB" id="1933717at2759"/>
<dbReference type="GO" id="GO:0016020">
    <property type="term" value="C:membrane"/>
    <property type="evidence" value="ECO:0007669"/>
    <property type="project" value="TreeGrafter"/>
</dbReference>
<accession>A0A1Y2HDR1</accession>
<evidence type="ECO:0000256" key="1">
    <source>
        <dbReference type="ARBA" id="ARBA00006484"/>
    </source>
</evidence>
<keyword evidence="5" id="KW-0812">Transmembrane</keyword>
<dbReference type="AlphaFoldDB" id="A0A1Y2HDR1"/>
<gene>
    <name evidence="6" type="ORF">BCR44DRAFT_1439788</name>
</gene>